<comment type="caution">
    <text evidence="8">The sequence shown here is derived from an EMBL/GenBank/DDBJ whole genome shotgun (WGS) entry which is preliminary data.</text>
</comment>
<dbReference type="Pfam" id="PF00782">
    <property type="entry name" value="DSPc"/>
    <property type="match status" value="1"/>
</dbReference>
<feature type="region of interest" description="Disordered" evidence="5">
    <location>
        <begin position="24"/>
        <end position="85"/>
    </location>
</feature>
<evidence type="ECO:0000259" key="6">
    <source>
        <dbReference type="PROSITE" id="PS50054"/>
    </source>
</evidence>
<feature type="compositionally biased region" description="Polar residues" evidence="5">
    <location>
        <begin position="600"/>
        <end position="615"/>
    </location>
</feature>
<evidence type="ECO:0000256" key="3">
    <source>
        <dbReference type="ARBA" id="ARBA00022801"/>
    </source>
</evidence>
<dbReference type="PROSITE" id="PS50056">
    <property type="entry name" value="TYR_PHOSPHATASE_2"/>
    <property type="match status" value="1"/>
</dbReference>
<organism evidence="8 9">
    <name type="scientific">Dentipellis fragilis</name>
    <dbReference type="NCBI Taxonomy" id="205917"/>
    <lineage>
        <taxon>Eukaryota</taxon>
        <taxon>Fungi</taxon>
        <taxon>Dikarya</taxon>
        <taxon>Basidiomycota</taxon>
        <taxon>Agaricomycotina</taxon>
        <taxon>Agaricomycetes</taxon>
        <taxon>Russulales</taxon>
        <taxon>Hericiaceae</taxon>
        <taxon>Dentipellis</taxon>
    </lineage>
</organism>
<dbReference type="OrthoDB" id="2017893at2759"/>
<dbReference type="InterPro" id="IPR016130">
    <property type="entry name" value="Tyr_Pase_AS"/>
</dbReference>
<dbReference type="SMART" id="SM00195">
    <property type="entry name" value="DSPc"/>
    <property type="match status" value="1"/>
</dbReference>
<evidence type="ECO:0000256" key="2">
    <source>
        <dbReference type="ARBA" id="ARBA00013064"/>
    </source>
</evidence>
<dbReference type="PANTHER" id="PTHR10159">
    <property type="entry name" value="DUAL SPECIFICITY PROTEIN PHOSPHATASE"/>
    <property type="match status" value="1"/>
</dbReference>
<proteinExistence type="inferred from homology"/>
<evidence type="ECO:0000256" key="1">
    <source>
        <dbReference type="ARBA" id="ARBA00008601"/>
    </source>
</evidence>
<dbReference type="GO" id="GO:0043409">
    <property type="term" value="P:negative regulation of MAPK cascade"/>
    <property type="evidence" value="ECO:0007669"/>
    <property type="project" value="TreeGrafter"/>
</dbReference>
<sequence length="665" mass="72235">MPRKAGPPAALRIDTPAQHVACMVETAPSPSDSESSFLPPPSKGRSSRNMKRLSLTLPSAQSSTSSLAIPDITQPEVPAGERRRRPSVVSLPVISAPTLLRKEEEGSPSVPYLDGPIEVLPKIWLGSEDNARNWPILMERGIRSILNVAKEVNSPFDSLSAQSSLRPFSSTPNLSDTLKEQQDTYYPPHKLSGRPAMHYLKLQWSHGQTDLVQHGFAAAMAFVDQSMERGDGVLIHCQCGISRSATMVIALVMRAAALRSTSAPPEVWELKGMQAAYAYVKEKSKWVGPNMSLIYQLLDYERTLRGDDVSPGYSDQSSVHASEEEEWSRRRQMLDDASEPEEEQENSEIMREARALDKAMEDRIIARKSSSSSVGSGLGMGTAWRNRYAARKRTGSIASNFTSNSILSEDLVEEDEEEELLGTGKGFDAISTETTASSNIENMEEASSESDFDISQATPLASRIMRPSRVPPSAPATKASFTLPPIPATAVRSTFDLPPRHSIPFKGKRRPPPLGALAPVPHSPVTLIQVESGPVPSPRPRTEARKPAPPPLHLRKNRESSMSSSSLSSLSSTSSSRSSSRNVSVSTPSQTLFVFPPSPTRNARTPSAMTLTSNQPPVPFPAALTPHMLAFKGQGRNRSFLGIVAPPTPTTAHSRVDARGWIGSN</sequence>
<dbReference type="SUPFAM" id="SSF52799">
    <property type="entry name" value="(Phosphotyrosine protein) phosphatases II"/>
    <property type="match status" value="1"/>
</dbReference>
<accession>A0A4Y9Y3Q4</accession>
<dbReference type="GO" id="GO:0008330">
    <property type="term" value="F:protein tyrosine/threonine phosphatase activity"/>
    <property type="evidence" value="ECO:0007669"/>
    <property type="project" value="TreeGrafter"/>
</dbReference>
<feature type="region of interest" description="Disordered" evidence="5">
    <location>
        <begin position="309"/>
        <end position="349"/>
    </location>
</feature>
<dbReference type="GO" id="GO:0005737">
    <property type="term" value="C:cytoplasm"/>
    <property type="evidence" value="ECO:0007669"/>
    <property type="project" value="TreeGrafter"/>
</dbReference>
<dbReference type="InterPro" id="IPR000340">
    <property type="entry name" value="Dual-sp_phosphatase_cat-dom"/>
</dbReference>
<dbReference type="InterPro" id="IPR029021">
    <property type="entry name" value="Prot-tyrosine_phosphatase-like"/>
</dbReference>
<evidence type="ECO:0000256" key="4">
    <source>
        <dbReference type="ARBA" id="ARBA00022912"/>
    </source>
</evidence>
<feature type="domain" description="Tyrosine specific protein phosphatases" evidence="7">
    <location>
        <begin position="214"/>
        <end position="285"/>
    </location>
</feature>
<feature type="compositionally biased region" description="Polar residues" evidence="5">
    <location>
        <begin position="56"/>
        <end position="67"/>
    </location>
</feature>
<feature type="compositionally biased region" description="Acidic residues" evidence="5">
    <location>
        <begin position="336"/>
        <end position="346"/>
    </location>
</feature>
<name>A0A4Y9Y3Q4_9AGAM</name>
<keyword evidence="3" id="KW-0378">Hydrolase</keyword>
<protein>
    <recommendedName>
        <fullName evidence="2">protein-tyrosine-phosphatase</fullName>
        <ecNumber evidence="2">3.1.3.48</ecNumber>
    </recommendedName>
</protein>
<dbReference type="EC" id="3.1.3.48" evidence="2"/>
<dbReference type="STRING" id="205917.A0A4Y9Y3Q4"/>
<dbReference type="GO" id="GO:0033550">
    <property type="term" value="F:MAP kinase tyrosine phosphatase activity"/>
    <property type="evidence" value="ECO:0007669"/>
    <property type="project" value="TreeGrafter"/>
</dbReference>
<keyword evidence="9" id="KW-1185">Reference proteome</keyword>
<dbReference type="InterPro" id="IPR000387">
    <property type="entry name" value="Tyr_Pase_dom"/>
</dbReference>
<dbReference type="InterPro" id="IPR020422">
    <property type="entry name" value="TYR_PHOSPHATASE_DUAL_dom"/>
</dbReference>
<dbReference type="PROSITE" id="PS50054">
    <property type="entry name" value="TYR_PHOSPHATASE_DUAL"/>
    <property type="match status" value="1"/>
</dbReference>
<dbReference type="AlphaFoldDB" id="A0A4Y9Y3Q4"/>
<gene>
    <name evidence="8" type="ORF">EVG20_g8936</name>
</gene>
<evidence type="ECO:0000313" key="9">
    <source>
        <dbReference type="Proteomes" id="UP000298327"/>
    </source>
</evidence>
<dbReference type="PANTHER" id="PTHR10159:SF519">
    <property type="entry name" value="DUAL SPECIFICITY PROTEIN PHOSPHATASE MPK3"/>
    <property type="match status" value="1"/>
</dbReference>
<comment type="similarity">
    <text evidence="1">Belongs to the protein-tyrosine phosphatase family. Non-receptor class dual specificity subfamily.</text>
</comment>
<evidence type="ECO:0000256" key="5">
    <source>
        <dbReference type="SAM" id="MobiDB-lite"/>
    </source>
</evidence>
<feature type="compositionally biased region" description="Low complexity" evidence="5">
    <location>
        <begin position="560"/>
        <end position="589"/>
    </location>
</feature>
<evidence type="ECO:0000313" key="8">
    <source>
        <dbReference type="EMBL" id="TFY56403.1"/>
    </source>
</evidence>
<dbReference type="GO" id="GO:0017017">
    <property type="term" value="F:MAP kinase tyrosine/serine/threonine phosphatase activity"/>
    <property type="evidence" value="ECO:0007669"/>
    <property type="project" value="TreeGrafter"/>
</dbReference>
<keyword evidence="4" id="KW-0904">Protein phosphatase</keyword>
<evidence type="ECO:0000259" key="7">
    <source>
        <dbReference type="PROSITE" id="PS50056"/>
    </source>
</evidence>
<dbReference type="EMBL" id="SEOQ01000831">
    <property type="protein sequence ID" value="TFY56403.1"/>
    <property type="molecule type" value="Genomic_DNA"/>
</dbReference>
<dbReference type="Proteomes" id="UP000298327">
    <property type="component" value="Unassembled WGS sequence"/>
</dbReference>
<reference evidence="8 9" key="1">
    <citation type="submission" date="2019-02" db="EMBL/GenBank/DDBJ databases">
        <title>Genome sequencing of the rare red list fungi Dentipellis fragilis.</title>
        <authorList>
            <person name="Buettner E."/>
            <person name="Kellner H."/>
        </authorList>
    </citation>
    <scope>NUCLEOTIDE SEQUENCE [LARGE SCALE GENOMIC DNA]</scope>
    <source>
        <strain evidence="8 9">DSM 105465</strain>
    </source>
</reference>
<feature type="region of interest" description="Disordered" evidence="5">
    <location>
        <begin position="461"/>
        <end position="617"/>
    </location>
</feature>
<dbReference type="Gene3D" id="3.90.190.10">
    <property type="entry name" value="Protein tyrosine phosphatase superfamily"/>
    <property type="match status" value="1"/>
</dbReference>
<dbReference type="PROSITE" id="PS00383">
    <property type="entry name" value="TYR_PHOSPHATASE_1"/>
    <property type="match status" value="1"/>
</dbReference>
<feature type="domain" description="Tyrosine-protein phosphatase" evidence="6">
    <location>
        <begin position="115"/>
        <end position="306"/>
    </location>
</feature>